<dbReference type="SMR" id="G2X5F3"/>
<dbReference type="SMART" id="SM01110">
    <property type="entry name" value="Cutinase"/>
    <property type="match status" value="1"/>
</dbReference>
<evidence type="ECO:0000256" key="2">
    <source>
        <dbReference type="ARBA" id="ARBA00023157"/>
    </source>
</evidence>
<dbReference type="InterPro" id="IPR000675">
    <property type="entry name" value="Cutinase/axe"/>
</dbReference>
<organism evidence="4 5">
    <name type="scientific">Verticillium dahliae (strain VdLs.17 / ATCC MYA-4575 / FGSC 10137)</name>
    <name type="common">Verticillium wilt</name>
    <dbReference type="NCBI Taxonomy" id="498257"/>
    <lineage>
        <taxon>Eukaryota</taxon>
        <taxon>Fungi</taxon>
        <taxon>Dikarya</taxon>
        <taxon>Ascomycota</taxon>
        <taxon>Pezizomycotina</taxon>
        <taxon>Sordariomycetes</taxon>
        <taxon>Hypocreomycetidae</taxon>
        <taxon>Glomerellales</taxon>
        <taxon>Plectosphaerellaceae</taxon>
        <taxon>Verticillium</taxon>
    </lineage>
</organism>
<proteinExistence type="predicted"/>
<keyword evidence="1" id="KW-0378">Hydrolase</keyword>
<dbReference type="GeneID" id="20706921"/>
<evidence type="ECO:0000313" key="4">
    <source>
        <dbReference type="EMBL" id="EGY14294.1"/>
    </source>
</evidence>
<gene>
    <name evidence="4" type="ORF">VDAG_05458</name>
</gene>
<dbReference type="ESTHER" id="verdv-g2x5f3">
    <property type="family name" value="Acetylxylan_esterase"/>
</dbReference>
<dbReference type="EMBL" id="DS572704">
    <property type="protein sequence ID" value="EGY14294.1"/>
    <property type="molecule type" value="Genomic_DNA"/>
</dbReference>
<dbReference type="Pfam" id="PF01083">
    <property type="entry name" value="Cutinase"/>
    <property type="match status" value="1"/>
</dbReference>
<feature type="signal peptide" evidence="3">
    <location>
        <begin position="1"/>
        <end position="16"/>
    </location>
</feature>
<dbReference type="Proteomes" id="UP000001611">
    <property type="component" value="Chromosome 2"/>
</dbReference>
<dbReference type="OMA" id="FSCPNAD"/>
<dbReference type="InterPro" id="IPR029058">
    <property type="entry name" value="AB_hydrolase_fold"/>
</dbReference>
<dbReference type="OrthoDB" id="6020543at2759"/>
<feature type="chain" id="PRO_5003438941" evidence="3">
    <location>
        <begin position="17"/>
        <end position="339"/>
    </location>
</feature>
<keyword evidence="2" id="KW-1015">Disulfide bond</keyword>
<dbReference type="HOGENOM" id="CLU_819400_0_0_1"/>
<dbReference type="Gene3D" id="3.40.50.1820">
    <property type="entry name" value="alpha/beta hydrolase"/>
    <property type="match status" value="1"/>
</dbReference>
<evidence type="ECO:0000256" key="3">
    <source>
        <dbReference type="SAM" id="SignalP"/>
    </source>
</evidence>
<dbReference type="GO" id="GO:0052689">
    <property type="term" value="F:carboxylic ester hydrolase activity"/>
    <property type="evidence" value="ECO:0007669"/>
    <property type="project" value="UniProtKB-ARBA"/>
</dbReference>
<keyword evidence="5" id="KW-1185">Reference proteome</keyword>
<dbReference type="PANTHER" id="PTHR33630:SF13">
    <property type="entry name" value="ACETYLXYLAN ESTERASE"/>
    <property type="match status" value="1"/>
</dbReference>
<sequence>MIFLGATILLLGQAAASPMEVTARQANCPPIHVFGARETTVSPGFGSAGTVVNSIIQANPGTTSEAIVYPACGGQASCGGVQYADSARQGTAAVATAVNAFNQRCPDSQIILVGYSQGGQIMDNAYCGGGDTSAGITDTSIPISASAQQMIRAAIMMGSPRFVAGQSQNVGDCLAQGFAARPASFQCPFAANIQSYCDAPDPFCCNGNDAVRHQQYGTIYGAEALTFVNSKSIGNWQHWRSFDLHYITLTSGGTTVDYTIGRNVSIPDGDSSFTWDPSSILQGLNDSGNGDLWLEDGEEHYFEARIKNMGRWGATTVPSEKSASRVLNEEKCFSEHNLA</sequence>
<dbReference type="KEGG" id="vda:VDAG_05458"/>
<name>G2X5F3_VERDV</name>
<keyword evidence="3" id="KW-0732">Signal</keyword>
<reference evidence="4 5" key="1">
    <citation type="submission" date="2008-03" db="EMBL/GenBank/DDBJ databases">
        <title>The Genome Sequence of Verticillium dahliae VdLs.17.</title>
        <authorList>
            <consortium name="The Broad Institute Genome Sequencing Platform"/>
            <person name="Ma L.-J.J."/>
            <person name="Klosterman S.J."/>
            <person name="Subbarao K."/>
            <person name="Dobinson K."/>
            <person name="Veronese P."/>
            <person name="Kang S."/>
            <person name="Gold S.E."/>
            <person name="Young S."/>
            <person name="Jaffe D."/>
            <person name="Gnerre S."/>
            <person name="Berlin A."/>
            <person name="Heiman D."/>
            <person name="Hepburn T."/>
            <person name="Sykes S."/>
            <person name="Alvarado L."/>
            <person name="Kodira C.D."/>
            <person name="Lander E."/>
            <person name="Galagan J."/>
            <person name="Nusbaum C."/>
            <person name="Birren B."/>
        </authorList>
    </citation>
    <scope>NUCLEOTIDE SEQUENCE [LARGE SCALE GENOMIC DNA]</scope>
    <source>
        <strain evidence="5">VdLs.17 / ATCC MYA-4575 / FGSC 10137</strain>
    </source>
</reference>
<dbReference type="SUPFAM" id="SSF53474">
    <property type="entry name" value="alpha/beta-Hydrolases"/>
    <property type="match status" value="1"/>
</dbReference>
<accession>G2X5F3</accession>
<dbReference type="eggNOG" id="ENOG502QUMZ">
    <property type="taxonomic scope" value="Eukaryota"/>
</dbReference>
<dbReference type="RefSeq" id="XP_009650648.1">
    <property type="nucleotide sequence ID" value="XM_009652353.1"/>
</dbReference>
<dbReference type="InParanoid" id="G2X5F3"/>
<dbReference type="AlphaFoldDB" id="G2X5F3"/>
<evidence type="ECO:0000313" key="5">
    <source>
        <dbReference type="Proteomes" id="UP000001611"/>
    </source>
</evidence>
<evidence type="ECO:0000256" key="1">
    <source>
        <dbReference type="ARBA" id="ARBA00022801"/>
    </source>
</evidence>
<protein>
    <submittedName>
        <fullName evidence="4">Acetylxylan esterase</fullName>
    </submittedName>
</protein>
<dbReference type="PANTHER" id="PTHR33630">
    <property type="entry name" value="CUTINASE RV1984C-RELATED-RELATED"/>
    <property type="match status" value="1"/>
</dbReference>